<reference evidence="1" key="2">
    <citation type="journal article" date="2015" name="Data Brief">
        <title>Shoot transcriptome of the giant reed, Arundo donax.</title>
        <authorList>
            <person name="Barrero R.A."/>
            <person name="Guerrero F.D."/>
            <person name="Moolhuijzen P."/>
            <person name="Goolsby J.A."/>
            <person name="Tidwell J."/>
            <person name="Bellgard S.E."/>
            <person name="Bellgard M.I."/>
        </authorList>
    </citation>
    <scope>NUCLEOTIDE SEQUENCE</scope>
    <source>
        <tissue evidence="1">Shoot tissue taken approximately 20 cm above the soil surface</tissue>
    </source>
</reference>
<protein>
    <submittedName>
        <fullName evidence="1">Uncharacterized protein</fullName>
    </submittedName>
</protein>
<evidence type="ECO:0000313" key="1">
    <source>
        <dbReference type="EMBL" id="JAE12386.1"/>
    </source>
</evidence>
<dbReference type="AlphaFoldDB" id="A0A0A9FQ03"/>
<organism evidence="1">
    <name type="scientific">Arundo donax</name>
    <name type="common">Giant reed</name>
    <name type="synonym">Donax arundinaceus</name>
    <dbReference type="NCBI Taxonomy" id="35708"/>
    <lineage>
        <taxon>Eukaryota</taxon>
        <taxon>Viridiplantae</taxon>
        <taxon>Streptophyta</taxon>
        <taxon>Embryophyta</taxon>
        <taxon>Tracheophyta</taxon>
        <taxon>Spermatophyta</taxon>
        <taxon>Magnoliopsida</taxon>
        <taxon>Liliopsida</taxon>
        <taxon>Poales</taxon>
        <taxon>Poaceae</taxon>
        <taxon>PACMAD clade</taxon>
        <taxon>Arundinoideae</taxon>
        <taxon>Arundineae</taxon>
        <taxon>Arundo</taxon>
    </lineage>
</organism>
<sequence>MLILPFIFCERSCVFEVKFLTFFDQPSSVFV</sequence>
<dbReference type="EMBL" id="GBRH01185510">
    <property type="protein sequence ID" value="JAE12386.1"/>
    <property type="molecule type" value="Transcribed_RNA"/>
</dbReference>
<proteinExistence type="predicted"/>
<accession>A0A0A9FQ03</accession>
<name>A0A0A9FQ03_ARUDO</name>
<reference evidence="1" key="1">
    <citation type="submission" date="2014-09" db="EMBL/GenBank/DDBJ databases">
        <authorList>
            <person name="Magalhaes I.L.F."/>
            <person name="Oliveira U."/>
            <person name="Santos F.R."/>
            <person name="Vidigal T.H.D.A."/>
            <person name="Brescovit A.D."/>
            <person name="Santos A.J."/>
        </authorList>
    </citation>
    <scope>NUCLEOTIDE SEQUENCE</scope>
    <source>
        <tissue evidence="1">Shoot tissue taken approximately 20 cm above the soil surface</tissue>
    </source>
</reference>